<comment type="caution">
    <text evidence="1">The sequence shown here is derived from an EMBL/GenBank/DDBJ whole genome shotgun (WGS) entry which is preliminary data.</text>
</comment>
<reference evidence="1" key="1">
    <citation type="submission" date="2021-02" db="EMBL/GenBank/DDBJ databases">
        <authorList>
            <consortium name="DOE Joint Genome Institute"/>
            <person name="Ahrendt S."/>
            <person name="Looney B.P."/>
            <person name="Miyauchi S."/>
            <person name="Morin E."/>
            <person name="Drula E."/>
            <person name="Courty P.E."/>
            <person name="Chicoki N."/>
            <person name="Fauchery L."/>
            <person name="Kohler A."/>
            <person name="Kuo A."/>
            <person name="Labutti K."/>
            <person name="Pangilinan J."/>
            <person name="Lipzen A."/>
            <person name="Riley R."/>
            <person name="Andreopoulos W."/>
            <person name="He G."/>
            <person name="Johnson J."/>
            <person name="Barry K.W."/>
            <person name="Grigoriev I.V."/>
            <person name="Nagy L."/>
            <person name="Hibbett D."/>
            <person name="Henrissat B."/>
            <person name="Matheny P.B."/>
            <person name="Labbe J."/>
            <person name="Martin F."/>
        </authorList>
    </citation>
    <scope>NUCLEOTIDE SEQUENCE</scope>
    <source>
        <strain evidence="1">EC-137</strain>
    </source>
</reference>
<dbReference type="EMBL" id="MU274029">
    <property type="protein sequence ID" value="KAI0027047.1"/>
    <property type="molecule type" value="Genomic_DNA"/>
</dbReference>
<gene>
    <name evidence="1" type="ORF">K488DRAFT_91410</name>
</gene>
<organism evidence="1 2">
    <name type="scientific">Vararia minispora EC-137</name>
    <dbReference type="NCBI Taxonomy" id="1314806"/>
    <lineage>
        <taxon>Eukaryota</taxon>
        <taxon>Fungi</taxon>
        <taxon>Dikarya</taxon>
        <taxon>Basidiomycota</taxon>
        <taxon>Agaricomycotina</taxon>
        <taxon>Agaricomycetes</taxon>
        <taxon>Russulales</taxon>
        <taxon>Lachnocladiaceae</taxon>
        <taxon>Vararia</taxon>
    </lineage>
</organism>
<sequence>MKFFSSFVALAIAASTANAAYLGHYESTAAPYSKYSGLQQTSLPAPAWTYLDGDRVCEGVRTICDANGSPGICDLYFQFCMGLPNGQNKYAAAVAYTSCLLLPEANNDRCLYTLFMGFLAALIELNEECVLGKFYAPCLGTCTSHQTIPMQDALPTSFVAVQTLRH</sequence>
<protein>
    <submittedName>
        <fullName evidence="1">Uncharacterized protein</fullName>
    </submittedName>
</protein>
<evidence type="ECO:0000313" key="1">
    <source>
        <dbReference type="EMBL" id="KAI0027047.1"/>
    </source>
</evidence>
<keyword evidence="2" id="KW-1185">Reference proteome</keyword>
<evidence type="ECO:0000313" key="2">
    <source>
        <dbReference type="Proteomes" id="UP000814128"/>
    </source>
</evidence>
<dbReference type="Proteomes" id="UP000814128">
    <property type="component" value="Unassembled WGS sequence"/>
</dbReference>
<accession>A0ACB8Q5X9</accession>
<name>A0ACB8Q5X9_9AGAM</name>
<proteinExistence type="predicted"/>
<reference evidence="1" key="2">
    <citation type="journal article" date="2022" name="New Phytol.">
        <title>Evolutionary transition to the ectomycorrhizal habit in the genomes of a hyperdiverse lineage of mushroom-forming fungi.</title>
        <authorList>
            <person name="Looney B."/>
            <person name="Miyauchi S."/>
            <person name="Morin E."/>
            <person name="Drula E."/>
            <person name="Courty P.E."/>
            <person name="Kohler A."/>
            <person name="Kuo A."/>
            <person name="LaButti K."/>
            <person name="Pangilinan J."/>
            <person name="Lipzen A."/>
            <person name="Riley R."/>
            <person name="Andreopoulos W."/>
            <person name="He G."/>
            <person name="Johnson J."/>
            <person name="Nolan M."/>
            <person name="Tritt A."/>
            <person name="Barry K.W."/>
            <person name="Grigoriev I.V."/>
            <person name="Nagy L.G."/>
            <person name="Hibbett D."/>
            <person name="Henrissat B."/>
            <person name="Matheny P.B."/>
            <person name="Labbe J."/>
            <person name="Martin F.M."/>
        </authorList>
    </citation>
    <scope>NUCLEOTIDE SEQUENCE</scope>
    <source>
        <strain evidence="1">EC-137</strain>
    </source>
</reference>